<name>A0A0G1X851_9BACT</name>
<comment type="caution">
    <text evidence="2">The sequence shown here is derived from an EMBL/GenBank/DDBJ whole genome shotgun (WGS) entry which is preliminary data.</text>
</comment>
<accession>A0A0G1X851</accession>
<organism evidence="2 3">
    <name type="scientific">Candidatus Wolfebacteria bacterium GW2011_GWA2_47_9b</name>
    <dbReference type="NCBI Taxonomy" id="1619005"/>
    <lineage>
        <taxon>Bacteria</taxon>
        <taxon>Candidatus Wolfeibacteriota</taxon>
    </lineage>
</organism>
<proteinExistence type="predicted"/>
<protein>
    <submittedName>
        <fullName evidence="2">Uncharacterized protein</fullName>
    </submittedName>
</protein>
<feature type="region of interest" description="Disordered" evidence="1">
    <location>
        <begin position="42"/>
        <end position="65"/>
    </location>
</feature>
<dbReference type="Proteomes" id="UP000033882">
    <property type="component" value="Unassembled WGS sequence"/>
</dbReference>
<reference evidence="2 3" key="1">
    <citation type="journal article" date="2015" name="Nature">
        <title>rRNA introns, odd ribosomes, and small enigmatic genomes across a large radiation of phyla.</title>
        <authorList>
            <person name="Brown C.T."/>
            <person name="Hug L.A."/>
            <person name="Thomas B.C."/>
            <person name="Sharon I."/>
            <person name="Castelle C.J."/>
            <person name="Singh A."/>
            <person name="Wilkins M.J."/>
            <person name="Williams K.H."/>
            <person name="Banfield J.F."/>
        </authorList>
    </citation>
    <scope>NUCLEOTIDE SEQUENCE [LARGE SCALE GENOMIC DNA]</scope>
</reference>
<sequence>MQEVAVENEVRKGFKINDLSLEERQRLVGAFAWLIEQDKKQNPALYQPKKQDEDDRYNMPSDTQE</sequence>
<dbReference type="EMBL" id="LCPB01000001">
    <property type="protein sequence ID" value="KKU90545.1"/>
    <property type="molecule type" value="Genomic_DNA"/>
</dbReference>
<evidence type="ECO:0000256" key="1">
    <source>
        <dbReference type="SAM" id="MobiDB-lite"/>
    </source>
</evidence>
<dbReference type="AlphaFoldDB" id="A0A0G1X851"/>
<evidence type="ECO:0000313" key="2">
    <source>
        <dbReference type="EMBL" id="KKU90545.1"/>
    </source>
</evidence>
<evidence type="ECO:0000313" key="3">
    <source>
        <dbReference type="Proteomes" id="UP000033882"/>
    </source>
</evidence>
<gene>
    <name evidence="2" type="ORF">UY19_C0001G0022</name>
</gene>